<sequence>MSKPWRPLSSLPTASEPLPMQPFPSLLTILKHMPSPFLLSLQTHLCCETSHLQSPHVAIWILFSSCFLSLGKKEIKVRSMRFVEGGQRPRGLCRPDHLYTPKNSEMD</sequence>
<reference evidence="1" key="2">
    <citation type="submission" date="2025-09" db="UniProtKB">
        <authorList>
            <consortium name="Ensembl"/>
        </authorList>
    </citation>
    <scope>IDENTIFICATION</scope>
</reference>
<protein>
    <submittedName>
        <fullName evidence="1">Uncharacterized protein</fullName>
    </submittedName>
</protein>
<evidence type="ECO:0000313" key="2">
    <source>
        <dbReference type="Proteomes" id="UP000694420"/>
    </source>
</evidence>
<accession>A0A8C6ZGV3</accession>
<dbReference type="AlphaFoldDB" id="A0A8C6ZGV3"/>
<keyword evidence="2" id="KW-1185">Reference proteome</keyword>
<proteinExistence type="predicted"/>
<evidence type="ECO:0000313" key="1">
    <source>
        <dbReference type="Ensembl" id="ENSNPEP00000011357.1"/>
    </source>
</evidence>
<dbReference type="Ensembl" id="ENSNPET00000011644.1">
    <property type="protein sequence ID" value="ENSNPEP00000011357.1"/>
    <property type="gene ID" value="ENSNPEG00000008525.1"/>
</dbReference>
<organism evidence="1 2">
    <name type="scientific">Nothoprocta perdicaria</name>
    <name type="common">Chilean tinamou</name>
    <name type="synonym">Crypturus perdicarius</name>
    <dbReference type="NCBI Taxonomy" id="30464"/>
    <lineage>
        <taxon>Eukaryota</taxon>
        <taxon>Metazoa</taxon>
        <taxon>Chordata</taxon>
        <taxon>Craniata</taxon>
        <taxon>Vertebrata</taxon>
        <taxon>Euteleostomi</taxon>
        <taxon>Archelosauria</taxon>
        <taxon>Archosauria</taxon>
        <taxon>Dinosauria</taxon>
        <taxon>Saurischia</taxon>
        <taxon>Theropoda</taxon>
        <taxon>Coelurosauria</taxon>
        <taxon>Aves</taxon>
        <taxon>Palaeognathae</taxon>
        <taxon>Tinamiformes</taxon>
        <taxon>Tinamidae</taxon>
        <taxon>Nothoprocta</taxon>
    </lineage>
</organism>
<name>A0A8C6ZGV3_NOTPE</name>
<dbReference type="Proteomes" id="UP000694420">
    <property type="component" value="Unplaced"/>
</dbReference>
<reference evidence="1" key="1">
    <citation type="submission" date="2025-08" db="UniProtKB">
        <authorList>
            <consortium name="Ensembl"/>
        </authorList>
    </citation>
    <scope>IDENTIFICATION</scope>
</reference>